<dbReference type="PROSITE" id="PS01249">
    <property type="entry name" value="HYPA"/>
    <property type="match status" value="1"/>
</dbReference>
<gene>
    <name evidence="5 6" type="primary">hypA</name>
    <name evidence="6" type="ORF">ET418_14995</name>
</gene>
<feature type="binding site" evidence="5">
    <location>
        <position position="76"/>
    </location>
    <ligand>
        <name>Zn(2+)</name>
        <dbReference type="ChEBI" id="CHEBI:29105"/>
    </ligand>
</feature>
<dbReference type="PANTHER" id="PTHR34535">
    <property type="entry name" value="HYDROGENASE MATURATION FACTOR HYPA"/>
    <property type="match status" value="1"/>
</dbReference>
<feature type="binding site" evidence="5">
    <location>
        <position position="89"/>
    </location>
    <ligand>
        <name>Zn(2+)</name>
        <dbReference type="ChEBI" id="CHEBI:29105"/>
    </ligand>
</feature>
<sequence>MHEIAIVSSLFEIINRKIEEHAIESISRVCLKVGEMAAVEPMTLTACFAVLAEGTPAQGAELVLETLPVMARCPPCGTVFRVIRHQFRCPACRSDTVELVSGKELYIDSMEATCKGERNEKEAA</sequence>
<dbReference type="HAMAP" id="MF_00213">
    <property type="entry name" value="HypA_HybF"/>
    <property type="match status" value="1"/>
</dbReference>
<comment type="function">
    <text evidence="5">Involved in the maturation of [NiFe] hydrogenases. Required for nickel insertion into the metal center of the hydrogenase.</text>
</comment>
<proteinExistence type="inferred from homology"/>
<keyword evidence="3 5" id="KW-0479">Metal-binding</keyword>
<dbReference type="InterPro" id="IPR000688">
    <property type="entry name" value="HypA/HybF"/>
</dbReference>
<evidence type="ECO:0000256" key="5">
    <source>
        <dbReference type="HAMAP-Rule" id="MF_00213"/>
    </source>
</evidence>
<dbReference type="PANTHER" id="PTHR34535:SF3">
    <property type="entry name" value="HYDROGENASE MATURATION FACTOR HYPA"/>
    <property type="match status" value="1"/>
</dbReference>
<feature type="binding site" evidence="5">
    <location>
        <position position="73"/>
    </location>
    <ligand>
        <name>Zn(2+)</name>
        <dbReference type="ChEBI" id="CHEBI:29105"/>
    </ligand>
</feature>
<dbReference type="NCBIfam" id="TIGR00100">
    <property type="entry name" value="hypA"/>
    <property type="match status" value="1"/>
</dbReference>
<dbReference type="OrthoDB" id="9800361at2"/>
<feature type="binding site" evidence="5">
    <location>
        <position position="2"/>
    </location>
    <ligand>
        <name>Ni(2+)</name>
        <dbReference type="ChEBI" id="CHEBI:49786"/>
    </ligand>
</feature>
<dbReference type="EMBL" id="SRSD01000010">
    <property type="protein sequence ID" value="KAA0888686.1"/>
    <property type="molecule type" value="Genomic_DNA"/>
</dbReference>
<dbReference type="GO" id="GO:0016151">
    <property type="term" value="F:nickel cation binding"/>
    <property type="evidence" value="ECO:0007669"/>
    <property type="project" value="UniProtKB-UniRule"/>
</dbReference>
<accession>A0A5A9X6N9</accession>
<evidence type="ECO:0000313" key="6">
    <source>
        <dbReference type="EMBL" id="KAA0888686.1"/>
    </source>
</evidence>
<protein>
    <recommendedName>
        <fullName evidence="5">Hydrogenase maturation factor HypA</fullName>
    </recommendedName>
</protein>
<evidence type="ECO:0000256" key="3">
    <source>
        <dbReference type="ARBA" id="ARBA00022723"/>
    </source>
</evidence>
<dbReference type="PIRSF" id="PIRSF004761">
    <property type="entry name" value="Hydrgn_mat_HypA"/>
    <property type="match status" value="1"/>
</dbReference>
<comment type="caution">
    <text evidence="6">The sequence shown here is derived from an EMBL/GenBank/DDBJ whole genome shotgun (WGS) entry which is preliminary data.</text>
</comment>
<keyword evidence="2 5" id="KW-0533">Nickel</keyword>
<dbReference type="GO" id="GO:0008270">
    <property type="term" value="F:zinc ion binding"/>
    <property type="evidence" value="ECO:0007669"/>
    <property type="project" value="UniProtKB-UniRule"/>
</dbReference>
<feature type="binding site" evidence="5">
    <location>
        <position position="92"/>
    </location>
    <ligand>
        <name>Zn(2+)</name>
        <dbReference type="ChEBI" id="CHEBI:29105"/>
    </ligand>
</feature>
<evidence type="ECO:0000313" key="7">
    <source>
        <dbReference type="Proteomes" id="UP000324298"/>
    </source>
</evidence>
<dbReference type="Pfam" id="PF01155">
    <property type="entry name" value="HypA"/>
    <property type="match status" value="1"/>
</dbReference>
<keyword evidence="7" id="KW-1185">Reference proteome</keyword>
<organism evidence="6 7">
    <name type="scientific">Oryzomonas rubra</name>
    <dbReference type="NCBI Taxonomy" id="2509454"/>
    <lineage>
        <taxon>Bacteria</taxon>
        <taxon>Pseudomonadati</taxon>
        <taxon>Thermodesulfobacteriota</taxon>
        <taxon>Desulfuromonadia</taxon>
        <taxon>Geobacterales</taxon>
        <taxon>Geobacteraceae</taxon>
        <taxon>Oryzomonas</taxon>
    </lineage>
</organism>
<dbReference type="RefSeq" id="WP_149308937.1">
    <property type="nucleotide sequence ID" value="NZ_SRSD01000010.1"/>
</dbReference>
<dbReference type="Proteomes" id="UP000324298">
    <property type="component" value="Unassembled WGS sequence"/>
</dbReference>
<evidence type="ECO:0000256" key="1">
    <source>
        <dbReference type="ARBA" id="ARBA00010748"/>
    </source>
</evidence>
<dbReference type="InterPro" id="IPR020538">
    <property type="entry name" value="Hydgase_Ni_incorp_HypA/HybF_CS"/>
</dbReference>
<dbReference type="AlphaFoldDB" id="A0A5A9X6N9"/>
<dbReference type="GO" id="GO:0051604">
    <property type="term" value="P:protein maturation"/>
    <property type="evidence" value="ECO:0007669"/>
    <property type="project" value="InterPro"/>
</dbReference>
<keyword evidence="4 5" id="KW-0862">Zinc</keyword>
<name>A0A5A9X6N9_9BACT</name>
<evidence type="ECO:0000256" key="4">
    <source>
        <dbReference type="ARBA" id="ARBA00022833"/>
    </source>
</evidence>
<reference evidence="6 7" key="1">
    <citation type="submission" date="2019-04" db="EMBL/GenBank/DDBJ databases">
        <title>Geobacter ruber sp. nov., ferric-reducing bacteria isolated from paddy soil.</title>
        <authorList>
            <person name="Xu Z."/>
            <person name="Masuda Y."/>
            <person name="Itoh H."/>
            <person name="Senoo K."/>
        </authorList>
    </citation>
    <scope>NUCLEOTIDE SEQUENCE [LARGE SCALE GENOMIC DNA]</scope>
    <source>
        <strain evidence="6 7">Red88</strain>
    </source>
</reference>
<comment type="similarity">
    <text evidence="1 5">Belongs to the HypA/HybF family.</text>
</comment>
<evidence type="ECO:0000256" key="2">
    <source>
        <dbReference type="ARBA" id="ARBA00022596"/>
    </source>
</evidence>
<dbReference type="Gene3D" id="3.30.2320.80">
    <property type="match status" value="1"/>
</dbReference>